<dbReference type="AlphaFoldDB" id="A0A819N7V3"/>
<reference evidence="2" key="1">
    <citation type="submission" date="2021-02" db="EMBL/GenBank/DDBJ databases">
        <authorList>
            <person name="Nowell W R."/>
        </authorList>
    </citation>
    <scope>NUCLEOTIDE SEQUENCE</scope>
</reference>
<feature type="coiled-coil region" evidence="1">
    <location>
        <begin position="19"/>
        <end position="165"/>
    </location>
</feature>
<accession>A0A819N7V3</accession>
<proteinExistence type="predicted"/>
<organism evidence="2 3">
    <name type="scientific">Rotaria magnacalcarata</name>
    <dbReference type="NCBI Taxonomy" id="392030"/>
    <lineage>
        <taxon>Eukaryota</taxon>
        <taxon>Metazoa</taxon>
        <taxon>Spiralia</taxon>
        <taxon>Gnathifera</taxon>
        <taxon>Rotifera</taxon>
        <taxon>Eurotatoria</taxon>
        <taxon>Bdelloidea</taxon>
        <taxon>Philodinida</taxon>
        <taxon>Philodinidae</taxon>
        <taxon>Rotaria</taxon>
    </lineage>
</organism>
<gene>
    <name evidence="2" type="ORF">UXM345_LOCUS15523</name>
</gene>
<sequence length="326" mass="39227">MSYRTTTNNGAAEEIFDDQQKQEQVISVLSNNIKEFKQEKMRVMNELQKLQGSIQRQKDELIQLDRRFEELHNQREQFEEEPDQQREILEVHEKELERQLERLEKLQEQLERFQDEKIHLEDHRELMEREKQEIEQKISEIQQQIQQLEQELKEILQRIQNLETELRHFPLTTDQEEEHRRSTTVLNCVKCRDLYTESENKMGACNYHDGFVYDNLALDLKKYKPSDAIEQLNREEFIAFKDGNKKEEIERQKTRLKYICCSATFQVGGGFNGCKKGKHNPGDSKEINDEGKLLDKEIIDKWETICFEHLEYNLRWSDLFITRQSI</sequence>
<dbReference type="Gene3D" id="1.20.5.170">
    <property type="match status" value="1"/>
</dbReference>
<keyword evidence="1" id="KW-0175">Coiled coil</keyword>
<evidence type="ECO:0000313" key="3">
    <source>
        <dbReference type="Proteomes" id="UP000663842"/>
    </source>
</evidence>
<dbReference type="EMBL" id="CAJOBF010001852">
    <property type="protein sequence ID" value="CAF3989590.1"/>
    <property type="molecule type" value="Genomic_DNA"/>
</dbReference>
<evidence type="ECO:0000313" key="2">
    <source>
        <dbReference type="EMBL" id="CAF3989590.1"/>
    </source>
</evidence>
<name>A0A819N7V3_9BILA</name>
<dbReference type="SUPFAM" id="SSF57997">
    <property type="entry name" value="Tropomyosin"/>
    <property type="match status" value="1"/>
</dbReference>
<comment type="caution">
    <text evidence="2">The sequence shown here is derived from an EMBL/GenBank/DDBJ whole genome shotgun (WGS) entry which is preliminary data.</text>
</comment>
<evidence type="ECO:0000256" key="1">
    <source>
        <dbReference type="SAM" id="Coils"/>
    </source>
</evidence>
<dbReference type="Proteomes" id="UP000663842">
    <property type="component" value="Unassembled WGS sequence"/>
</dbReference>
<protein>
    <submittedName>
        <fullName evidence="2">Uncharacterized protein</fullName>
    </submittedName>
</protein>